<evidence type="ECO:0000256" key="2">
    <source>
        <dbReference type="ARBA" id="ARBA00012925"/>
    </source>
</evidence>
<dbReference type="Proteomes" id="UP000294200">
    <property type="component" value="Unassembled WGS sequence"/>
</dbReference>
<dbReference type="InterPro" id="IPR036874">
    <property type="entry name" value="Carbonic_anhydrase_sf"/>
</dbReference>
<evidence type="ECO:0000256" key="1">
    <source>
        <dbReference type="ARBA" id="ARBA00006217"/>
    </source>
</evidence>
<evidence type="ECO:0000256" key="5">
    <source>
        <dbReference type="ARBA" id="ARBA00023239"/>
    </source>
</evidence>
<dbReference type="EC" id="4.2.1.1" evidence="2"/>
<proteinExistence type="inferred from homology"/>
<evidence type="ECO:0000313" key="8">
    <source>
        <dbReference type="EMBL" id="TCG06883.1"/>
    </source>
</evidence>
<keyword evidence="3 7" id="KW-0479">Metal-binding</keyword>
<feature type="binding site" evidence="7">
    <location>
        <position position="96"/>
    </location>
    <ligand>
        <name>Zn(2+)</name>
        <dbReference type="ChEBI" id="CHEBI:29105"/>
    </ligand>
</feature>
<dbReference type="InterPro" id="IPR001765">
    <property type="entry name" value="Carbonic_anhydrase"/>
</dbReference>
<evidence type="ECO:0000256" key="4">
    <source>
        <dbReference type="ARBA" id="ARBA00022833"/>
    </source>
</evidence>
<comment type="catalytic activity">
    <reaction evidence="6">
        <text>hydrogencarbonate + H(+) = CO2 + H2O</text>
        <dbReference type="Rhea" id="RHEA:10748"/>
        <dbReference type="ChEBI" id="CHEBI:15377"/>
        <dbReference type="ChEBI" id="CHEBI:15378"/>
        <dbReference type="ChEBI" id="CHEBI:16526"/>
        <dbReference type="ChEBI" id="CHEBI:17544"/>
        <dbReference type="EC" id="4.2.1.1"/>
    </reaction>
</comment>
<evidence type="ECO:0000313" key="9">
    <source>
        <dbReference type="Proteomes" id="UP000294200"/>
    </source>
</evidence>
<dbReference type="EMBL" id="MWML01000087">
    <property type="protein sequence ID" value="TCG06883.1"/>
    <property type="molecule type" value="Genomic_DNA"/>
</dbReference>
<protein>
    <recommendedName>
        <fullName evidence="2">carbonic anhydrase</fullName>
        <ecNumber evidence="2">4.2.1.1</ecNumber>
    </recommendedName>
</protein>
<evidence type="ECO:0000256" key="3">
    <source>
        <dbReference type="ARBA" id="ARBA00022723"/>
    </source>
</evidence>
<dbReference type="GO" id="GO:0004089">
    <property type="term" value="F:carbonate dehydratase activity"/>
    <property type="evidence" value="ECO:0007669"/>
    <property type="project" value="UniProtKB-EC"/>
</dbReference>
<dbReference type="Gene3D" id="3.40.1050.10">
    <property type="entry name" value="Carbonic anhydrase"/>
    <property type="match status" value="1"/>
</dbReference>
<keyword evidence="5" id="KW-0456">Lyase</keyword>
<evidence type="ECO:0000256" key="7">
    <source>
        <dbReference type="PIRSR" id="PIRSR601765-1"/>
    </source>
</evidence>
<dbReference type="PANTHER" id="PTHR11002">
    <property type="entry name" value="CARBONIC ANHYDRASE"/>
    <property type="match status" value="1"/>
</dbReference>
<reference evidence="8 9" key="1">
    <citation type="submission" date="2017-02" db="EMBL/GenBank/DDBJ databases">
        <title>Paraburkholderia sophoroidis sp. nov. and Paraburkholderia steynii sp. nov. rhizobial symbionts of the fynbos legume Hypocalyptus sophoroides.</title>
        <authorList>
            <person name="Steenkamp E.T."/>
            <person name="Beukes C.W."/>
            <person name="Van Zyl E."/>
            <person name="Avontuur J."/>
            <person name="Chan W.Y."/>
            <person name="Hassen A."/>
            <person name="Palmer M."/>
            <person name="Mthombeni L."/>
            <person name="Phalane F."/>
            <person name="Sereme K."/>
            <person name="Venter S.N."/>
        </authorList>
    </citation>
    <scope>NUCLEOTIDE SEQUENCE [LARGE SCALE GENOMIC DNA]</scope>
    <source>
        <strain evidence="8 9">HC1.1ba</strain>
    </source>
</reference>
<comment type="cofactor">
    <cofactor evidence="7">
        <name>Zn(2+)</name>
        <dbReference type="ChEBI" id="CHEBI:29105"/>
    </cofactor>
    <text evidence="7">Binds 1 zinc ion per subunit.</text>
</comment>
<dbReference type="PANTHER" id="PTHR11002:SF76">
    <property type="entry name" value="CARBONIC ANHYDRASE"/>
    <property type="match status" value="1"/>
</dbReference>
<comment type="caution">
    <text evidence="8">The sequence shown here is derived from an EMBL/GenBank/DDBJ whole genome shotgun (WGS) entry which is preliminary data.</text>
</comment>
<keyword evidence="4 7" id="KW-0862">Zinc</keyword>
<dbReference type="SUPFAM" id="SSF53056">
    <property type="entry name" value="beta-carbonic anhydrase, cab"/>
    <property type="match status" value="1"/>
</dbReference>
<organism evidence="8 9">
    <name type="scientific">Paraburkholderia steynii</name>
    <dbReference type="NCBI Taxonomy" id="1245441"/>
    <lineage>
        <taxon>Bacteria</taxon>
        <taxon>Pseudomonadati</taxon>
        <taxon>Pseudomonadota</taxon>
        <taxon>Betaproteobacteria</taxon>
        <taxon>Burkholderiales</taxon>
        <taxon>Burkholderiaceae</taxon>
        <taxon>Paraburkholderia</taxon>
    </lineage>
</organism>
<evidence type="ECO:0000256" key="6">
    <source>
        <dbReference type="ARBA" id="ARBA00048348"/>
    </source>
</evidence>
<sequence>MISRIEELLRNNQAFVWHQLRSMRAASTSSPKANIQSSCGSVARTVRCHRTVSSPGDMFVHRNIASLVVQTEISPLSVPQHAINVLKVNQLIVCGH</sequence>
<accession>A0A4R0X9C4</accession>
<dbReference type="AlphaFoldDB" id="A0A4R0X9C4"/>
<comment type="similarity">
    <text evidence="1">Belongs to the beta-class carbonic anhydrase family.</text>
</comment>
<name>A0A4R0X9C4_9BURK</name>
<keyword evidence="9" id="KW-1185">Reference proteome</keyword>
<gene>
    <name evidence="8" type="ORF">BZM27_23150</name>
</gene>
<dbReference type="Pfam" id="PF00484">
    <property type="entry name" value="Pro_CA"/>
    <property type="match status" value="1"/>
</dbReference>
<dbReference type="GO" id="GO:0008270">
    <property type="term" value="F:zinc ion binding"/>
    <property type="evidence" value="ECO:0007669"/>
    <property type="project" value="InterPro"/>
</dbReference>